<evidence type="ECO:0000256" key="4">
    <source>
        <dbReference type="ARBA" id="ARBA00023002"/>
    </source>
</evidence>
<dbReference type="EMBL" id="MU069918">
    <property type="protein sequence ID" value="KAF5831822.1"/>
    <property type="molecule type" value="Genomic_DNA"/>
</dbReference>
<comment type="caution">
    <text evidence="7">The sequence shown here is derived from an EMBL/GenBank/DDBJ whole genome shotgun (WGS) entry which is preliminary data.</text>
</comment>
<feature type="domain" description="Manganese/iron superoxide dismutase C-terminal" evidence="6">
    <location>
        <begin position="218"/>
        <end position="281"/>
    </location>
</feature>
<gene>
    <name evidence="7" type="ORF">DUNSADRAFT_12536</name>
</gene>
<dbReference type="Pfam" id="PF02777">
    <property type="entry name" value="Sod_Fe_C"/>
    <property type="match status" value="1"/>
</dbReference>
<comment type="similarity">
    <text evidence="1">Belongs to the iron/manganese superoxide dismutase family.</text>
</comment>
<evidence type="ECO:0000256" key="3">
    <source>
        <dbReference type="ARBA" id="ARBA00022723"/>
    </source>
</evidence>
<dbReference type="SUPFAM" id="SSF46609">
    <property type="entry name" value="Fe,Mn superoxide dismutase (SOD), N-terminal domain"/>
    <property type="match status" value="1"/>
</dbReference>
<proteinExistence type="inferred from homology"/>
<dbReference type="Gene3D" id="1.10.287.990">
    <property type="entry name" value="Fe,Mn superoxide dismutase (SOD) domain"/>
    <property type="match status" value="1"/>
</dbReference>
<dbReference type="InterPro" id="IPR036314">
    <property type="entry name" value="SOD_C_sf"/>
</dbReference>
<evidence type="ECO:0000313" key="8">
    <source>
        <dbReference type="Proteomes" id="UP000815325"/>
    </source>
</evidence>
<keyword evidence="8" id="KW-1185">Reference proteome</keyword>
<dbReference type="Gene3D" id="3.55.40.20">
    <property type="entry name" value="Iron/manganese superoxide dismutase, C-terminal domain"/>
    <property type="match status" value="1"/>
</dbReference>
<dbReference type="InterPro" id="IPR001189">
    <property type="entry name" value="Mn/Fe_SOD"/>
</dbReference>
<dbReference type="InterPro" id="IPR036324">
    <property type="entry name" value="Mn/Fe_SOD_N_sf"/>
</dbReference>
<sequence length="300" mass="32941">MAFRRVLSLPFNATRVTQHLNTTQALSASGRLFNTGGPAQDGPEVGSRAARVAWLAGLCASTAGLASASSQAYADTMTVIPPEGKVTVQTESGQHAILYPWGSNEWRIKISPANPKHEMPPKSPRMEGPVQLAPPPYGLSALEPHMSRDTLDTHWGKHHKTYAENANKQLKESPELKEVAEKEDLLKLVKVAWNNGKPLPVYNNAAQVANHTMFWWVAQAYNAYFSALEELRKASLTQFGSGWAWLVSDTKGNLKVFKTSNAVNPLVTGWVPLLAIDVWEHHLVDWEGVTARYEAAQALA</sequence>
<dbReference type="InterPro" id="IPR019832">
    <property type="entry name" value="Mn/Fe_SOD_C"/>
</dbReference>
<name>A0ABQ7GB37_DUNSA</name>
<dbReference type="Proteomes" id="UP000815325">
    <property type="component" value="Unassembled WGS sequence"/>
</dbReference>
<dbReference type="PANTHER" id="PTHR42769">
    <property type="entry name" value="SUPEROXIDE DISMUTASE"/>
    <property type="match status" value="1"/>
</dbReference>
<dbReference type="EC" id="1.15.1.1" evidence="2"/>
<dbReference type="SUPFAM" id="SSF54719">
    <property type="entry name" value="Fe,Mn superoxide dismutase (SOD), C-terminal domain"/>
    <property type="match status" value="1"/>
</dbReference>
<feature type="domain" description="Manganese/iron superoxide dismutase N-terminal" evidence="5">
    <location>
        <begin position="132"/>
        <end position="215"/>
    </location>
</feature>
<reference evidence="7" key="1">
    <citation type="submission" date="2017-08" db="EMBL/GenBank/DDBJ databases">
        <authorList>
            <person name="Polle J.E."/>
            <person name="Barry K."/>
            <person name="Cushman J."/>
            <person name="Schmutz J."/>
            <person name="Tran D."/>
            <person name="Hathwaick L.T."/>
            <person name="Yim W.C."/>
            <person name="Jenkins J."/>
            <person name="Mckie-Krisberg Z.M."/>
            <person name="Prochnik S."/>
            <person name="Lindquist E."/>
            <person name="Dockter R.B."/>
            <person name="Adam C."/>
            <person name="Molina H."/>
            <person name="Bunkerborg J."/>
            <person name="Jin E."/>
            <person name="Buchheim M."/>
            <person name="Magnuson J."/>
        </authorList>
    </citation>
    <scope>NUCLEOTIDE SEQUENCE</scope>
    <source>
        <strain evidence="7">CCAP 19/18</strain>
    </source>
</reference>
<dbReference type="InterPro" id="IPR019831">
    <property type="entry name" value="Mn/Fe_SOD_N"/>
</dbReference>
<keyword evidence="4" id="KW-0560">Oxidoreductase</keyword>
<protein>
    <recommendedName>
        <fullName evidence="2">superoxide dismutase</fullName>
        <ecNumber evidence="2">1.15.1.1</ecNumber>
    </recommendedName>
</protein>
<organism evidence="7 8">
    <name type="scientific">Dunaliella salina</name>
    <name type="common">Green alga</name>
    <name type="synonym">Protococcus salinus</name>
    <dbReference type="NCBI Taxonomy" id="3046"/>
    <lineage>
        <taxon>Eukaryota</taxon>
        <taxon>Viridiplantae</taxon>
        <taxon>Chlorophyta</taxon>
        <taxon>core chlorophytes</taxon>
        <taxon>Chlorophyceae</taxon>
        <taxon>CS clade</taxon>
        <taxon>Chlamydomonadales</taxon>
        <taxon>Dunaliellaceae</taxon>
        <taxon>Dunaliella</taxon>
    </lineage>
</organism>
<evidence type="ECO:0000256" key="1">
    <source>
        <dbReference type="ARBA" id="ARBA00008714"/>
    </source>
</evidence>
<keyword evidence="3" id="KW-0479">Metal-binding</keyword>
<evidence type="ECO:0000259" key="5">
    <source>
        <dbReference type="Pfam" id="PF00081"/>
    </source>
</evidence>
<accession>A0ABQ7GB37</accession>
<evidence type="ECO:0000313" key="7">
    <source>
        <dbReference type="EMBL" id="KAF5831822.1"/>
    </source>
</evidence>
<dbReference type="PRINTS" id="PR01703">
    <property type="entry name" value="MNSODISMTASE"/>
</dbReference>
<dbReference type="PANTHER" id="PTHR42769:SF3">
    <property type="entry name" value="SUPEROXIDE DISMUTASE [FE] 2, CHLOROPLASTIC"/>
    <property type="match status" value="1"/>
</dbReference>
<evidence type="ECO:0000256" key="2">
    <source>
        <dbReference type="ARBA" id="ARBA00012682"/>
    </source>
</evidence>
<dbReference type="Pfam" id="PF00081">
    <property type="entry name" value="Sod_Fe_N"/>
    <property type="match status" value="1"/>
</dbReference>
<evidence type="ECO:0000259" key="6">
    <source>
        <dbReference type="Pfam" id="PF02777"/>
    </source>
</evidence>